<feature type="compositionally biased region" description="Basic residues" evidence="3">
    <location>
        <begin position="216"/>
        <end position="226"/>
    </location>
</feature>
<comment type="caution">
    <text evidence="4">The sequence shown here is derived from an EMBL/GenBank/DDBJ whole genome shotgun (WGS) entry which is preliminary data.</text>
</comment>
<evidence type="ECO:0000313" key="4">
    <source>
        <dbReference type="EMBL" id="RYO91477.1"/>
    </source>
</evidence>
<feature type="region of interest" description="Disordered" evidence="3">
    <location>
        <begin position="195"/>
        <end position="231"/>
    </location>
</feature>
<keyword evidence="5" id="KW-1185">Reference proteome</keyword>
<keyword evidence="2" id="KW-0560">Oxidoreductase</keyword>
<dbReference type="Proteomes" id="UP000294003">
    <property type="component" value="Unassembled WGS sequence"/>
</dbReference>
<reference evidence="4 5" key="1">
    <citation type="submission" date="2018-06" db="EMBL/GenBank/DDBJ databases">
        <title>Complete Genomes of Monosporascus.</title>
        <authorList>
            <person name="Robinson A.J."/>
            <person name="Natvig D.O."/>
        </authorList>
    </citation>
    <scope>NUCLEOTIDE SEQUENCE [LARGE SCALE GENOMIC DNA]</scope>
    <source>
        <strain evidence="4 5">CBS 609.92</strain>
    </source>
</reference>
<feature type="region of interest" description="Disordered" evidence="3">
    <location>
        <begin position="75"/>
        <end position="94"/>
    </location>
</feature>
<accession>A0ABY0HGT5</accession>
<dbReference type="PANTHER" id="PTHR24320:SF152">
    <property type="entry name" value="SHORT-CHAIN DEHYDROGENASE_REDUCTASE FAMILY PROTEIN"/>
    <property type="match status" value="1"/>
</dbReference>
<evidence type="ECO:0008006" key="6">
    <source>
        <dbReference type="Google" id="ProtNLM"/>
    </source>
</evidence>
<comment type="similarity">
    <text evidence="1">Belongs to the short-chain dehydrogenases/reductases (SDR) family.</text>
</comment>
<dbReference type="InterPro" id="IPR036291">
    <property type="entry name" value="NAD(P)-bd_dom_sf"/>
</dbReference>
<organism evidence="4 5">
    <name type="scientific">Monosporascus cannonballus</name>
    <dbReference type="NCBI Taxonomy" id="155416"/>
    <lineage>
        <taxon>Eukaryota</taxon>
        <taxon>Fungi</taxon>
        <taxon>Dikarya</taxon>
        <taxon>Ascomycota</taxon>
        <taxon>Pezizomycotina</taxon>
        <taxon>Sordariomycetes</taxon>
        <taxon>Xylariomycetidae</taxon>
        <taxon>Xylariales</taxon>
        <taxon>Xylariales incertae sedis</taxon>
        <taxon>Monosporascus</taxon>
    </lineage>
</organism>
<evidence type="ECO:0000256" key="1">
    <source>
        <dbReference type="ARBA" id="ARBA00006484"/>
    </source>
</evidence>
<evidence type="ECO:0000313" key="5">
    <source>
        <dbReference type="Proteomes" id="UP000294003"/>
    </source>
</evidence>
<gene>
    <name evidence="4" type="ORF">DL762_002203</name>
</gene>
<sequence>MTSYLGFLYHHLIYKPLPLPDSLRLEGETVLVTGFNVGLCLDTASALAARGASRVVLGVRSVSKGEEAKRAVITAAASPSAPPRPPATRPTSQTNHLSTALLSLLLLEPLRRAARRRGGSGDGPARLTIVASSVAFFGLPAGGEAFLSSSDDQGNVLARLDDPASFGGEGTPERYALSRLLNVLWARVDPTAPTRAPRGWAGISPGPPSRAPGASRTRRSGTRTRVSKFVLSPEGEKAQKKLWKETLELFWREVEGVDLSEFEDS</sequence>
<proteinExistence type="inferred from homology"/>
<dbReference type="EMBL" id="QJNS01000041">
    <property type="protein sequence ID" value="RYO91477.1"/>
    <property type="molecule type" value="Genomic_DNA"/>
</dbReference>
<evidence type="ECO:0000256" key="3">
    <source>
        <dbReference type="SAM" id="MobiDB-lite"/>
    </source>
</evidence>
<protein>
    <recommendedName>
        <fullName evidence="6">Ketoreductase (KR) domain-containing protein</fullName>
    </recommendedName>
</protein>
<evidence type="ECO:0000256" key="2">
    <source>
        <dbReference type="ARBA" id="ARBA00023002"/>
    </source>
</evidence>
<dbReference type="SUPFAM" id="SSF51735">
    <property type="entry name" value="NAD(P)-binding Rossmann-fold domains"/>
    <property type="match status" value="1"/>
</dbReference>
<dbReference type="Gene3D" id="3.40.50.720">
    <property type="entry name" value="NAD(P)-binding Rossmann-like Domain"/>
    <property type="match status" value="1"/>
</dbReference>
<dbReference type="PANTHER" id="PTHR24320">
    <property type="entry name" value="RETINOL DEHYDROGENASE"/>
    <property type="match status" value="1"/>
</dbReference>
<name>A0ABY0HGT5_9PEZI</name>